<evidence type="ECO:0000256" key="4">
    <source>
        <dbReference type="ARBA" id="ARBA00023136"/>
    </source>
</evidence>
<evidence type="ECO:0000313" key="6">
    <source>
        <dbReference type="EMBL" id="SDM43946.1"/>
    </source>
</evidence>
<keyword evidence="7" id="KW-1185">Reference proteome</keyword>
<gene>
    <name evidence="6" type="ORF">SAMN04488568_11169</name>
</gene>
<organism evidence="6 7">
    <name type="scientific">Maricaulis salignorans</name>
    <dbReference type="NCBI Taxonomy" id="144026"/>
    <lineage>
        <taxon>Bacteria</taxon>
        <taxon>Pseudomonadati</taxon>
        <taxon>Pseudomonadota</taxon>
        <taxon>Alphaproteobacteria</taxon>
        <taxon>Maricaulales</taxon>
        <taxon>Maricaulaceae</taxon>
        <taxon>Maricaulis</taxon>
    </lineage>
</organism>
<proteinExistence type="predicted"/>
<evidence type="ECO:0000313" key="7">
    <source>
        <dbReference type="Proteomes" id="UP000199759"/>
    </source>
</evidence>
<dbReference type="Gene3D" id="1.20.120.550">
    <property type="entry name" value="Membrane associated eicosanoid/glutathione metabolism-like domain"/>
    <property type="match status" value="1"/>
</dbReference>
<comment type="subcellular location">
    <subcellularLocation>
        <location evidence="1">Membrane</location>
    </subcellularLocation>
</comment>
<accession>A0A1G9T8F9</accession>
<feature type="transmembrane region" description="Helical" evidence="5">
    <location>
        <begin position="6"/>
        <end position="26"/>
    </location>
</feature>
<dbReference type="GO" id="GO:0016020">
    <property type="term" value="C:membrane"/>
    <property type="evidence" value="ECO:0007669"/>
    <property type="project" value="UniProtKB-SubCell"/>
</dbReference>
<dbReference type="STRING" id="144026.SAMN04488568_11169"/>
<reference evidence="6 7" key="1">
    <citation type="submission" date="2016-10" db="EMBL/GenBank/DDBJ databases">
        <authorList>
            <person name="de Groot N.N."/>
        </authorList>
    </citation>
    <scope>NUCLEOTIDE SEQUENCE [LARGE SCALE GENOMIC DNA]</scope>
    <source>
        <strain evidence="6 7">DSM 16077</strain>
    </source>
</reference>
<dbReference type="SUPFAM" id="SSF161084">
    <property type="entry name" value="MAPEG domain-like"/>
    <property type="match status" value="1"/>
</dbReference>
<evidence type="ECO:0000256" key="1">
    <source>
        <dbReference type="ARBA" id="ARBA00004370"/>
    </source>
</evidence>
<feature type="transmembrane region" description="Helical" evidence="5">
    <location>
        <begin position="67"/>
        <end position="94"/>
    </location>
</feature>
<keyword evidence="3 5" id="KW-1133">Transmembrane helix</keyword>
<dbReference type="RefSeq" id="WP_091770209.1">
    <property type="nucleotide sequence ID" value="NZ_FNHG01000011.1"/>
</dbReference>
<dbReference type="InterPro" id="IPR001129">
    <property type="entry name" value="Membr-assoc_MAPEG"/>
</dbReference>
<evidence type="ECO:0000256" key="2">
    <source>
        <dbReference type="ARBA" id="ARBA00022692"/>
    </source>
</evidence>
<protein>
    <recommendedName>
        <fullName evidence="8">MAPEG family protein</fullName>
    </recommendedName>
</protein>
<name>A0A1G9T8F9_9PROT</name>
<dbReference type="Proteomes" id="UP000199759">
    <property type="component" value="Unassembled WGS sequence"/>
</dbReference>
<dbReference type="AlphaFoldDB" id="A0A1G9T8F9"/>
<feature type="transmembrane region" description="Helical" evidence="5">
    <location>
        <begin position="114"/>
        <end position="133"/>
    </location>
</feature>
<dbReference type="OrthoDB" id="5516290at2"/>
<dbReference type="InterPro" id="IPR023352">
    <property type="entry name" value="MAPEG-like_dom_sf"/>
</dbReference>
<evidence type="ECO:0008006" key="8">
    <source>
        <dbReference type="Google" id="ProtNLM"/>
    </source>
</evidence>
<evidence type="ECO:0000256" key="5">
    <source>
        <dbReference type="SAM" id="Phobius"/>
    </source>
</evidence>
<keyword evidence="2 5" id="KW-0812">Transmembrane</keyword>
<keyword evidence="4 5" id="KW-0472">Membrane</keyword>
<dbReference type="Pfam" id="PF01124">
    <property type="entry name" value="MAPEG"/>
    <property type="match status" value="1"/>
</dbReference>
<sequence>MNYALLYPVFVQVALTFALVFTMGAMRYGAIASGKVKPGDIALGQQAWPVRVQQVSNAYENQLASPVLFYAGIAFALIASSTSVLLVVIAWAYVGLRLLHALIHVTSNHLRSRFMAFATSLLVLLAYWVVLAVELMTR</sequence>
<dbReference type="EMBL" id="FNHG01000011">
    <property type="protein sequence ID" value="SDM43946.1"/>
    <property type="molecule type" value="Genomic_DNA"/>
</dbReference>
<evidence type="ECO:0000256" key="3">
    <source>
        <dbReference type="ARBA" id="ARBA00022989"/>
    </source>
</evidence>